<feature type="region of interest" description="Disordered" evidence="1">
    <location>
        <begin position="1"/>
        <end position="52"/>
    </location>
</feature>
<accession>A0AAV8VVD3</accession>
<feature type="compositionally biased region" description="Basic and acidic residues" evidence="1">
    <location>
        <begin position="1"/>
        <end position="19"/>
    </location>
</feature>
<sequence length="93" mass="10904">MEATANKRNEEIKKEERIEGMANVGMPKMIMEKDNPRQKEKRKTNSKIESEDGEGLMHVTDWKKSKGYDEMKLYSQQKYFFRVSKLVGVNNTS</sequence>
<dbReference type="Proteomes" id="UP001159042">
    <property type="component" value="Unassembled WGS sequence"/>
</dbReference>
<evidence type="ECO:0000313" key="2">
    <source>
        <dbReference type="EMBL" id="KAJ8918346.1"/>
    </source>
</evidence>
<gene>
    <name evidence="2" type="ORF">NQ315_008039</name>
</gene>
<comment type="caution">
    <text evidence="2">The sequence shown here is derived from an EMBL/GenBank/DDBJ whole genome shotgun (WGS) entry which is preliminary data.</text>
</comment>
<evidence type="ECO:0000313" key="3">
    <source>
        <dbReference type="Proteomes" id="UP001159042"/>
    </source>
</evidence>
<name>A0AAV8VVD3_9CUCU</name>
<dbReference type="AlphaFoldDB" id="A0AAV8VVD3"/>
<reference evidence="2 3" key="1">
    <citation type="journal article" date="2023" name="Insect Mol. Biol.">
        <title>Genome sequencing provides insights into the evolution of gene families encoding plant cell wall-degrading enzymes in longhorned beetles.</title>
        <authorList>
            <person name="Shin N.R."/>
            <person name="Okamura Y."/>
            <person name="Kirsch R."/>
            <person name="Pauchet Y."/>
        </authorList>
    </citation>
    <scope>NUCLEOTIDE SEQUENCE [LARGE SCALE GENOMIC DNA]</scope>
    <source>
        <strain evidence="2">EAD_L_NR</strain>
    </source>
</reference>
<protein>
    <submittedName>
        <fullName evidence="2">Uncharacterized protein</fullName>
    </submittedName>
</protein>
<dbReference type="EMBL" id="JANEYG010000026">
    <property type="protein sequence ID" value="KAJ8918346.1"/>
    <property type="molecule type" value="Genomic_DNA"/>
</dbReference>
<keyword evidence="3" id="KW-1185">Reference proteome</keyword>
<proteinExistence type="predicted"/>
<evidence type="ECO:0000256" key="1">
    <source>
        <dbReference type="SAM" id="MobiDB-lite"/>
    </source>
</evidence>
<organism evidence="2 3">
    <name type="scientific">Exocentrus adspersus</name>
    <dbReference type="NCBI Taxonomy" id="1586481"/>
    <lineage>
        <taxon>Eukaryota</taxon>
        <taxon>Metazoa</taxon>
        <taxon>Ecdysozoa</taxon>
        <taxon>Arthropoda</taxon>
        <taxon>Hexapoda</taxon>
        <taxon>Insecta</taxon>
        <taxon>Pterygota</taxon>
        <taxon>Neoptera</taxon>
        <taxon>Endopterygota</taxon>
        <taxon>Coleoptera</taxon>
        <taxon>Polyphaga</taxon>
        <taxon>Cucujiformia</taxon>
        <taxon>Chrysomeloidea</taxon>
        <taxon>Cerambycidae</taxon>
        <taxon>Lamiinae</taxon>
        <taxon>Acanthocinini</taxon>
        <taxon>Exocentrus</taxon>
    </lineage>
</organism>